<dbReference type="Pfam" id="PF01321">
    <property type="entry name" value="Creatinase_N"/>
    <property type="match status" value="1"/>
</dbReference>
<evidence type="ECO:0000256" key="3">
    <source>
        <dbReference type="ARBA" id="ARBA00022723"/>
    </source>
</evidence>
<dbReference type="GO" id="GO:0004177">
    <property type="term" value="F:aminopeptidase activity"/>
    <property type="evidence" value="ECO:0007669"/>
    <property type="project" value="UniProtKB-KW"/>
</dbReference>
<dbReference type="PANTHER" id="PTHR46112:SF10">
    <property type="entry name" value="DIPEPTIDASE YKVY-RELATED"/>
    <property type="match status" value="1"/>
</dbReference>
<proteinExistence type="inferred from homology"/>
<evidence type="ECO:0000256" key="6">
    <source>
        <dbReference type="RuleBase" id="RU000590"/>
    </source>
</evidence>
<protein>
    <submittedName>
        <fullName evidence="9">Aminopeptidase P family protein</fullName>
    </submittedName>
</protein>
<comment type="caution">
    <text evidence="9">The sequence shown here is derived from an EMBL/GenBank/DDBJ whole genome shotgun (WGS) entry which is preliminary data.</text>
</comment>
<dbReference type="InterPro" id="IPR050659">
    <property type="entry name" value="Peptidase_M24B"/>
</dbReference>
<dbReference type="CDD" id="cd01092">
    <property type="entry name" value="APP-like"/>
    <property type="match status" value="1"/>
</dbReference>
<feature type="domain" description="Creatinase N-terminal" evidence="8">
    <location>
        <begin position="4"/>
        <end position="136"/>
    </location>
</feature>
<dbReference type="SUPFAM" id="SSF53092">
    <property type="entry name" value="Creatinase/prolidase N-terminal domain"/>
    <property type="match status" value="1"/>
</dbReference>
<dbReference type="RefSeq" id="WP_078579530.1">
    <property type="nucleotide sequence ID" value="NZ_JABXYM010000001.1"/>
</dbReference>
<keyword evidence="9" id="KW-0645">Protease</keyword>
<comment type="similarity">
    <text evidence="2 6">Belongs to the peptidase M24B family.</text>
</comment>
<organism evidence="9 10">
    <name type="scientific">Salipaludibacillus agaradhaerens</name>
    <name type="common">Bacillus agaradhaerens</name>
    <dbReference type="NCBI Taxonomy" id="76935"/>
    <lineage>
        <taxon>Bacteria</taxon>
        <taxon>Bacillati</taxon>
        <taxon>Bacillota</taxon>
        <taxon>Bacilli</taxon>
        <taxon>Bacillales</taxon>
        <taxon>Bacillaceae</taxon>
    </lineage>
</organism>
<dbReference type="Pfam" id="PF00557">
    <property type="entry name" value="Peptidase_M24"/>
    <property type="match status" value="1"/>
</dbReference>
<comment type="cofactor">
    <cofactor evidence="1">
        <name>Mn(2+)</name>
        <dbReference type="ChEBI" id="CHEBI:29035"/>
    </cofactor>
</comment>
<keyword evidence="9" id="KW-0031">Aminopeptidase</keyword>
<feature type="domain" description="Peptidase M24" evidence="7">
    <location>
        <begin position="145"/>
        <end position="347"/>
    </location>
</feature>
<sequence>MFERLQQVKHQLENENVDALMVQTRANVFYLSQFDTNPHERLVSVIVFKNHHPLLICPNMEVNQVKSLFTEGDIIGYDDTENPWEKLAHYIKKSKIRLHTIAIESSLSWERLKCWQSIVPEAEFCEADTYLNQLRILKSPYEQQLLREAATFADKGVKAGIAALTEGITEMEVLASIEYSLKKEGVREMSFSTMVLFGEKAGDPHGIPGNRSLQKGDAVLFDLGVVWKGYCSDITRTVFFDHVTADNKAIYQTVQEAQLEALTKCKPGLPIAELDHSARDIIQKAHFGEYFPHRIGHGLGIDVHEFPSLTSTNKQTLEKGMTITIEPGIYIPNRVGVRIEDDVLITEGGYEVLTQFTKELTVVTST</sequence>
<keyword evidence="3 6" id="KW-0479">Metal-binding</keyword>
<keyword evidence="4" id="KW-0378">Hydrolase</keyword>
<evidence type="ECO:0000313" key="9">
    <source>
        <dbReference type="EMBL" id="MCR6095530.1"/>
    </source>
</evidence>
<keyword evidence="5" id="KW-0464">Manganese</keyword>
<dbReference type="PROSITE" id="PS00491">
    <property type="entry name" value="PROLINE_PEPTIDASE"/>
    <property type="match status" value="1"/>
</dbReference>
<dbReference type="SUPFAM" id="SSF55920">
    <property type="entry name" value="Creatinase/aminopeptidase"/>
    <property type="match status" value="1"/>
</dbReference>
<dbReference type="EMBL" id="JABXYM010000001">
    <property type="protein sequence ID" value="MCR6095530.1"/>
    <property type="molecule type" value="Genomic_DNA"/>
</dbReference>
<dbReference type="InterPro" id="IPR001131">
    <property type="entry name" value="Peptidase_M24B_aminopep-P_CS"/>
</dbReference>
<evidence type="ECO:0000256" key="4">
    <source>
        <dbReference type="ARBA" id="ARBA00022801"/>
    </source>
</evidence>
<dbReference type="Proteomes" id="UP001057753">
    <property type="component" value="Unassembled WGS sequence"/>
</dbReference>
<evidence type="ECO:0000256" key="2">
    <source>
        <dbReference type="ARBA" id="ARBA00008766"/>
    </source>
</evidence>
<dbReference type="InterPro" id="IPR036005">
    <property type="entry name" value="Creatinase/aminopeptidase-like"/>
</dbReference>
<dbReference type="OrthoDB" id="9806388at2"/>
<dbReference type="GO" id="GO:0046872">
    <property type="term" value="F:metal ion binding"/>
    <property type="evidence" value="ECO:0007669"/>
    <property type="project" value="UniProtKB-KW"/>
</dbReference>
<dbReference type="AlphaFoldDB" id="A0A9Q4B017"/>
<dbReference type="Gene3D" id="3.90.230.10">
    <property type="entry name" value="Creatinase/methionine aminopeptidase superfamily"/>
    <property type="match status" value="1"/>
</dbReference>
<reference evidence="9" key="1">
    <citation type="submission" date="2020-06" db="EMBL/GenBank/DDBJ databases">
        <title>Insight into the genomes of haloalkaliphilic bacilli from Kenyan soda lakes.</title>
        <authorList>
            <person name="Mwirichia R."/>
            <person name="Villamizar G.C."/>
            <person name="Poehlein A."/>
            <person name="Mugweru J."/>
            <person name="Kipnyargis A."/>
            <person name="Kiplimo D."/>
            <person name="Orwa P."/>
            <person name="Daniel R."/>
        </authorList>
    </citation>
    <scope>NUCLEOTIDE SEQUENCE</scope>
    <source>
        <strain evidence="9">B1096_S55</strain>
    </source>
</reference>
<evidence type="ECO:0000259" key="7">
    <source>
        <dbReference type="Pfam" id="PF00557"/>
    </source>
</evidence>
<keyword evidence="10" id="KW-1185">Reference proteome</keyword>
<dbReference type="InterPro" id="IPR000994">
    <property type="entry name" value="Pept_M24"/>
</dbReference>
<evidence type="ECO:0000259" key="8">
    <source>
        <dbReference type="Pfam" id="PF01321"/>
    </source>
</evidence>
<accession>A0A9Q4B017</accession>
<dbReference type="InterPro" id="IPR000587">
    <property type="entry name" value="Creatinase_N"/>
</dbReference>
<dbReference type="PANTHER" id="PTHR46112">
    <property type="entry name" value="AMINOPEPTIDASE"/>
    <property type="match status" value="1"/>
</dbReference>
<dbReference type="Gene3D" id="3.40.350.10">
    <property type="entry name" value="Creatinase/prolidase N-terminal domain"/>
    <property type="match status" value="1"/>
</dbReference>
<dbReference type="InterPro" id="IPR029149">
    <property type="entry name" value="Creatin/AminoP/Spt16_N"/>
</dbReference>
<evidence type="ECO:0000256" key="5">
    <source>
        <dbReference type="ARBA" id="ARBA00023211"/>
    </source>
</evidence>
<evidence type="ECO:0000256" key="1">
    <source>
        <dbReference type="ARBA" id="ARBA00001936"/>
    </source>
</evidence>
<name>A0A9Q4B017_SALAG</name>
<evidence type="ECO:0000313" key="10">
    <source>
        <dbReference type="Proteomes" id="UP001057753"/>
    </source>
</evidence>
<gene>
    <name evidence="9" type="ORF">HXA33_03150</name>
</gene>